<dbReference type="Proteomes" id="UP000005239">
    <property type="component" value="Unassembled WGS sequence"/>
</dbReference>
<evidence type="ECO:0000313" key="3">
    <source>
        <dbReference type="Proteomes" id="UP000005239"/>
    </source>
</evidence>
<proteinExistence type="predicted"/>
<accession>A0A2A6CGM2</accession>
<name>A0A2A6CGM2_PRIPA</name>
<protein>
    <submittedName>
        <fullName evidence="2">Uncharacterized protein</fullName>
    </submittedName>
</protein>
<evidence type="ECO:0000256" key="1">
    <source>
        <dbReference type="SAM" id="MobiDB-lite"/>
    </source>
</evidence>
<reference evidence="2" key="2">
    <citation type="submission" date="2022-06" db="UniProtKB">
        <authorList>
            <consortium name="EnsemblMetazoa"/>
        </authorList>
    </citation>
    <scope>IDENTIFICATION</scope>
    <source>
        <strain evidence="2">PS312</strain>
    </source>
</reference>
<reference evidence="3" key="1">
    <citation type="journal article" date="2008" name="Nat. Genet.">
        <title>The Pristionchus pacificus genome provides a unique perspective on nematode lifestyle and parasitism.</title>
        <authorList>
            <person name="Dieterich C."/>
            <person name="Clifton S.W."/>
            <person name="Schuster L.N."/>
            <person name="Chinwalla A."/>
            <person name="Delehaunty K."/>
            <person name="Dinkelacker I."/>
            <person name="Fulton L."/>
            <person name="Fulton R."/>
            <person name="Godfrey J."/>
            <person name="Minx P."/>
            <person name="Mitreva M."/>
            <person name="Roeseler W."/>
            <person name="Tian H."/>
            <person name="Witte H."/>
            <person name="Yang S.P."/>
            <person name="Wilson R.K."/>
            <person name="Sommer R.J."/>
        </authorList>
    </citation>
    <scope>NUCLEOTIDE SEQUENCE [LARGE SCALE GENOMIC DNA]</scope>
    <source>
        <strain evidence="3">PS312</strain>
    </source>
</reference>
<feature type="region of interest" description="Disordered" evidence="1">
    <location>
        <begin position="1"/>
        <end position="25"/>
    </location>
</feature>
<keyword evidence="3" id="KW-1185">Reference proteome</keyword>
<gene>
    <name evidence="2" type="primary">WBGene00284662</name>
</gene>
<evidence type="ECO:0000313" key="2">
    <source>
        <dbReference type="EnsemblMetazoa" id="PPA46293.1"/>
    </source>
</evidence>
<dbReference type="AlphaFoldDB" id="A0A2A6CGM2"/>
<feature type="compositionally biased region" description="Low complexity" evidence="1">
    <location>
        <begin position="1"/>
        <end position="11"/>
    </location>
</feature>
<organism evidence="2 3">
    <name type="scientific">Pristionchus pacificus</name>
    <name type="common">Parasitic nematode worm</name>
    <dbReference type="NCBI Taxonomy" id="54126"/>
    <lineage>
        <taxon>Eukaryota</taxon>
        <taxon>Metazoa</taxon>
        <taxon>Ecdysozoa</taxon>
        <taxon>Nematoda</taxon>
        <taxon>Chromadorea</taxon>
        <taxon>Rhabditida</taxon>
        <taxon>Rhabditina</taxon>
        <taxon>Diplogasteromorpha</taxon>
        <taxon>Diplogasteroidea</taxon>
        <taxon>Neodiplogasteridae</taxon>
        <taxon>Pristionchus</taxon>
    </lineage>
</organism>
<accession>A0A8R1Z3G1</accession>
<sequence length="156" mass="17044">MPSQSDSSESPESSDESLDFASSSLFPPEGFVDVDPLSPAWNQGGVFLPSSSSSMGEKMLRKNVDWFHGYEYISLLESSRAGGVGASLSNGSYASTVIVFVSISRQIGHVNSVERIFVFITMRRPWTRGTTLRKYAYPVIVGEDEFTVVLCLSVTV</sequence>
<dbReference type="EnsemblMetazoa" id="PPA46293.1">
    <property type="protein sequence ID" value="PPA46293.1"/>
    <property type="gene ID" value="WBGene00284662"/>
</dbReference>